<organism evidence="2">
    <name type="scientific">Amorphochlora amoebiformis</name>
    <dbReference type="NCBI Taxonomy" id="1561963"/>
    <lineage>
        <taxon>Eukaryota</taxon>
        <taxon>Sar</taxon>
        <taxon>Rhizaria</taxon>
        <taxon>Cercozoa</taxon>
        <taxon>Chlorarachniophyceae</taxon>
        <taxon>Amorphochlora</taxon>
    </lineage>
</organism>
<dbReference type="CDD" id="cd20104">
    <property type="entry name" value="MBT_PHF20L1-like"/>
    <property type="match status" value="1"/>
</dbReference>
<feature type="region of interest" description="Disordered" evidence="1">
    <location>
        <begin position="85"/>
        <end position="122"/>
    </location>
</feature>
<dbReference type="EMBL" id="HBEM01022288">
    <property type="protein sequence ID" value="CAD8456241.1"/>
    <property type="molecule type" value="Transcribed_RNA"/>
</dbReference>
<protein>
    <submittedName>
        <fullName evidence="2">Uncharacterized protein</fullName>
    </submittedName>
</protein>
<accession>A0A7S0GZQ4</accession>
<name>A0A7S0GZQ4_9EUKA</name>
<feature type="compositionally biased region" description="Low complexity" evidence="1">
    <location>
        <begin position="285"/>
        <end position="295"/>
    </location>
</feature>
<reference evidence="2" key="1">
    <citation type="submission" date="2021-01" db="EMBL/GenBank/DDBJ databases">
        <authorList>
            <person name="Corre E."/>
            <person name="Pelletier E."/>
            <person name="Niang G."/>
            <person name="Scheremetjew M."/>
            <person name="Finn R."/>
            <person name="Kale V."/>
            <person name="Holt S."/>
            <person name="Cochrane G."/>
            <person name="Meng A."/>
            <person name="Brown T."/>
            <person name="Cohen L."/>
        </authorList>
    </citation>
    <scope>NUCLEOTIDE SEQUENCE</scope>
    <source>
        <strain evidence="2">CCMP2058</strain>
    </source>
</reference>
<dbReference type="AlphaFoldDB" id="A0A7S0GZQ4"/>
<evidence type="ECO:0000313" key="2">
    <source>
        <dbReference type="EMBL" id="CAD8456241.1"/>
    </source>
</evidence>
<gene>
    <name evidence="2" type="ORF">LAMO00422_LOCUS15187</name>
</gene>
<feature type="region of interest" description="Disordered" evidence="1">
    <location>
        <begin position="278"/>
        <end position="302"/>
    </location>
</feature>
<evidence type="ECO:0000256" key="1">
    <source>
        <dbReference type="SAM" id="MobiDB-lite"/>
    </source>
</evidence>
<dbReference type="SUPFAM" id="SSF54160">
    <property type="entry name" value="Chromo domain-like"/>
    <property type="match status" value="1"/>
</dbReference>
<proteinExistence type="predicted"/>
<sequence length="302" mass="34102">MLSVLANVKDETTTIRRTVKDIRHHIGKDLREMRKLINSKITEVKFMFDEKLKAMESKLKDSQADAIKVAMENSKKEWMEEMRRKKVEKPTKAQNFTPAGGKNLTSGATRRENAAGESASVLSRSGVLNSDTKVTVSQDDIPKDFSESISFELGTYVDCRDTVGMWLEAKIVERQDKLLRIHYLKWDSNWDEYLSIDKDILRFAPAGKFTKPSSNAMVGMQISDKVMVCPLQPAPRRWVEGLVVKSKGAHLKVRYRIGKSADKFSFWFHCDSGEIRAKTPGQRHSTLSSATSLTSVPPPPPP</sequence>
<dbReference type="InterPro" id="IPR016197">
    <property type="entry name" value="Chromo-like_dom_sf"/>
</dbReference>
<feature type="compositionally biased region" description="Polar residues" evidence="1">
    <location>
        <begin position="92"/>
        <end position="108"/>
    </location>
</feature>
<dbReference type="Gene3D" id="2.30.30.140">
    <property type="match status" value="1"/>
</dbReference>